<sequence>MSTLNKTGLRIAAAGAAAALTLAVGAPAFAQNDGETTEEATTPAAETTETPAAETTETPTPGATEEAPAEENPGENSEVVEDKDPNLEEVPETEVPDEELPELGEEDEEDFGSFYSYIYVDEVLQNADNGETVEAHPEFYIEEAPENPEDVAATVLVFNDSTSLESIENGEEWELTYHAWAYAPYDNCNVWEWGVTCVVTGFEGESDTTYGLDGPLYFDIIDEVDDNDAAPYYAVDVDDATLDEILAEGVYDLESDNQLGLTEIEPTEGDWWYGFGTFYFEAGQALPDVPTADQPGTGGGQLPTTGNSSIILISSAAAALLAGAVVFFMLRRRKTAGTWE</sequence>
<keyword evidence="1" id="KW-0134">Cell wall</keyword>
<dbReference type="RefSeq" id="WP_270124817.1">
    <property type="nucleotide sequence ID" value="NZ_BAAAOM010000004.1"/>
</dbReference>
<dbReference type="InterPro" id="IPR019931">
    <property type="entry name" value="LPXTG_anchor"/>
</dbReference>
<reference evidence="9" key="1">
    <citation type="submission" date="2022-12" db="EMBL/GenBank/DDBJ databases">
        <title>Gycomyces niveus sp.nov., a novel actinomycete isolated from soil in Shouguang.</title>
        <authorList>
            <person name="Yang X."/>
        </authorList>
    </citation>
    <scope>NUCLEOTIDE SEQUENCE</scope>
    <source>
        <strain evidence="9">DSM 44724</strain>
    </source>
</reference>
<evidence type="ECO:0000256" key="2">
    <source>
        <dbReference type="ARBA" id="ARBA00022525"/>
    </source>
</evidence>
<accession>A0A9X3T095</accession>
<feature type="signal peptide" evidence="7">
    <location>
        <begin position="1"/>
        <end position="30"/>
    </location>
</feature>
<evidence type="ECO:0000313" key="11">
    <source>
        <dbReference type="Proteomes" id="UP001145799"/>
    </source>
</evidence>
<dbReference type="Proteomes" id="UP001145799">
    <property type="component" value="Unassembled WGS sequence"/>
</dbReference>
<feature type="transmembrane region" description="Helical" evidence="6">
    <location>
        <begin position="310"/>
        <end position="330"/>
    </location>
</feature>
<evidence type="ECO:0000313" key="10">
    <source>
        <dbReference type="EMBL" id="MDR7338724.1"/>
    </source>
</evidence>
<keyword evidence="6" id="KW-0472">Membrane</keyword>
<keyword evidence="3 7" id="KW-0732">Signal</keyword>
<keyword evidence="4" id="KW-0572">Peptidoglycan-anchor</keyword>
<protein>
    <submittedName>
        <fullName evidence="9">LPXTG cell wall anchor domain-containing protein</fullName>
    </submittedName>
    <submittedName>
        <fullName evidence="10">LPXTG-motif cell wall-anchored protein</fullName>
    </submittedName>
</protein>
<feature type="domain" description="Gram-positive cocci surface proteins LPxTG" evidence="8">
    <location>
        <begin position="297"/>
        <end position="334"/>
    </location>
</feature>
<keyword evidence="6" id="KW-0812">Transmembrane</keyword>
<feature type="compositionally biased region" description="Acidic residues" evidence="5">
    <location>
        <begin position="87"/>
        <end position="108"/>
    </location>
</feature>
<feature type="chain" id="PRO_5040916110" evidence="7">
    <location>
        <begin position="31"/>
        <end position="340"/>
    </location>
</feature>
<dbReference type="EMBL" id="JAVDYD010000001">
    <property type="protein sequence ID" value="MDR7338724.1"/>
    <property type="molecule type" value="Genomic_DNA"/>
</dbReference>
<feature type="region of interest" description="Disordered" evidence="5">
    <location>
        <begin position="30"/>
        <end position="108"/>
    </location>
</feature>
<evidence type="ECO:0000256" key="6">
    <source>
        <dbReference type="SAM" id="Phobius"/>
    </source>
</evidence>
<comment type="caution">
    <text evidence="9">The sequence shown here is derived from an EMBL/GenBank/DDBJ whole genome shotgun (WGS) entry which is preliminary data.</text>
</comment>
<evidence type="ECO:0000259" key="8">
    <source>
        <dbReference type="Pfam" id="PF00746"/>
    </source>
</evidence>
<dbReference type="AlphaFoldDB" id="A0A9X3T095"/>
<proteinExistence type="predicted"/>
<evidence type="ECO:0000313" key="9">
    <source>
        <dbReference type="EMBL" id="MDA1388321.1"/>
    </source>
</evidence>
<gene>
    <name evidence="10" type="ORF">J2S69_002443</name>
    <name evidence="9" type="ORF">O2L01_25230</name>
</gene>
<evidence type="ECO:0000256" key="7">
    <source>
        <dbReference type="SAM" id="SignalP"/>
    </source>
</evidence>
<evidence type="ECO:0000313" key="12">
    <source>
        <dbReference type="Proteomes" id="UP001183604"/>
    </source>
</evidence>
<keyword evidence="2" id="KW-0964">Secreted</keyword>
<dbReference type="Proteomes" id="UP001183604">
    <property type="component" value="Unassembled WGS sequence"/>
</dbReference>
<evidence type="ECO:0000256" key="1">
    <source>
        <dbReference type="ARBA" id="ARBA00022512"/>
    </source>
</evidence>
<organism evidence="9 11">
    <name type="scientific">Glycomyces lechevalierae</name>
    <dbReference type="NCBI Taxonomy" id="256034"/>
    <lineage>
        <taxon>Bacteria</taxon>
        <taxon>Bacillati</taxon>
        <taxon>Actinomycetota</taxon>
        <taxon>Actinomycetes</taxon>
        <taxon>Glycomycetales</taxon>
        <taxon>Glycomycetaceae</taxon>
        <taxon>Glycomyces</taxon>
    </lineage>
</organism>
<feature type="compositionally biased region" description="Acidic residues" evidence="5">
    <location>
        <begin position="67"/>
        <end position="79"/>
    </location>
</feature>
<dbReference type="EMBL" id="JAPZVQ010000027">
    <property type="protein sequence ID" value="MDA1388321.1"/>
    <property type="molecule type" value="Genomic_DNA"/>
</dbReference>
<dbReference type="NCBIfam" id="TIGR01167">
    <property type="entry name" value="LPXTG_anchor"/>
    <property type="match status" value="1"/>
</dbReference>
<evidence type="ECO:0000256" key="3">
    <source>
        <dbReference type="ARBA" id="ARBA00022729"/>
    </source>
</evidence>
<keyword evidence="6" id="KW-1133">Transmembrane helix</keyword>
<feature type="compositionally biased region" description="Low complexity" evidence="5">
    <location>
        <begin position="39"/>
        <end position="66"/>
    </location>
</feature>
<keyword evidence="12" id="KW-1185">Reference proteome</keyword>
<evidence type="ECO:0000256" key="4">
    <source>
        <dbReference type="ARBA" id="ARBA00023088"/>
    </source>
</evidence>
<reference evidence="10 12" key="2">
    <citation type="submission" date="2023-07" db="EMBL/GenBank/DDBJ databases">
        <title>Sequencing the genomes of 1000 actinobacteria strains.</title>
        <authorList>
            <person name="Klenk H.-P."/>
        </authorList>
    </citation>
    <scope>NUCLEOTIDE SEQUENCE [LARGE SCALE GENOMIC DNA]</scope>
    <source>
        <strain evidence="10 12">DSM 44724</strain>
    </source>
</reference>
<evidence type="ECO:0000256" key="5">
    <source>
        <dbReference type="SAM" id="MobiDB-lite"/>
    </source>
</evidence>
<name>A0A9X3T095_9ACTN</name>
<dbReference type="Pfam" id="PF00746">
    <property type="entry name" value="Gram_pos_anchor"/>
    <property type="match status" value="1"/>
</dbReference>